<reference evidence="1" key="1">
    <citation type="journal article" date="2016" name="Nat. Genet.">
        <title>A high-quality carrot genome assembly provides new insights into carotenoid accumulation and asterid genome evolution.</title>
        <authorList>
            <person name="Iorizzo M."/>
            <person name="Ellison S."/>
            <person name="Senalik D."/>
            <person name="Zeng P."/>
            <person name="Satapoomin P."/>
            <person name="Huang J."/>
            <person name="Bowman M."/>
            <person name="Iovene M."/>
            <person name="Sanseverino W."/>
            <person name="Cavagnaro P."/>
            <person name="Yildiz M."/>
            <person name="Macko-Podgorni A."/>
            <person name="Moranska E."/>
            <person name="Grzebelus E."/>
            <person name="Grzebelus D."/>
            <person name="Ashrafi H."/>
            <person name="Zheng Z."/>
            <person name="Cheng S."/>
            <person name="Spooner D."/>
            <person name="Van Deynze A."/>
            <person name="Simon P."/>
        </authorList>
    </citation>
    <scope>NUCLEOTIDE SEQUENCE</scope>
    <source>
        <tissue evidence="1">Leaf</tissue>
    </source>
</reference>
<dbReference type="AlphaFoldDB" id="A0AAF0W3R7"/>
<name>A0AAF0W3R7_DAUCS</name>
<dbReference type="EMBL" id="CP093343">
    <property type="protein sequence ID" value="WOG81038.1"/>
    <property type="molecule type" value="Genomic_DNA"/>
</dbReference>
<dbReference type="Proteomes" id="UP000077755">
    <property type="component" value="Chromosome 1"/>
</dbReference>
<accession>A0AAF0W3R7</accession>
<protein>
    <submittedName>
        <fullName evidence="1">Uncharacterized protein</fullName>
    </submittedName>
</protein>
<evidence type="ECO:0000313" key="2">
    <source>
        <dbReference type="Proteomes" id="UP000077755"/>
    </source>
</evidence>
<proteinExistence type="predicted"/>
<reference evidence="1" key="2">
    <citation type="submission" date="2022-03" db="EMBL/GenBank/DDBJ databases">
        <title>Draft title - Genomic analysis of global carrot germplasm unveils the trajectory of domestication and the origin of high carotenoid orange carrot.</title>
        <authorList>
            <person name="Iorizzo M."/>
            <person name="Ellison S."/>
            <person name="Senalik D."/>
            <person name="Macko-Podgorni A."/>
            <person name="Grzebelus D."/>
            <person name="Bostan H."/>
            <person name="Rolling W."/>
            <person name="Curaba J."/>
            <person name="Simon P."/>
        </authorList>
    </citation>
    <scope>NUCLEOTIDE SEQUENCE</scope>
    <source>
        <tissue evidence="1">Leaf</tissue>
    </source>
</reference>
<sequence length="29" mass="3286">MGTNLQGYHLLWPDLPTFSQLQFTAPLVP</sequence>
<keyword evidence="2" id="KW-1185">Reference proteome</keyword>
<evidence type="ECO:0000313" key="1">
    <source>
        <dbReference type="EMBL" id="WOG81038.1"/>
    </source>
</evidence>
<organism evidence="1 2">
    <name type="scientific">Daucus carota subsp. sativus</name>
    <name type="common">Carrot</name>
    <dbReference type="NCBI Taxonomy" id="79200"/>
    <lineage>
        <taxon>Eukaryota</taxon>
        <taxon>Viridiplantae</taxon>
        <taxon>Streptophyta</taxon>
        <taxon>Embryophyta</taxon>
        <taxon>Tracheophyta</taxon>
        <taxon>Spermatophyta</taxon>
        <taxon>Magnoliopsida</taxon>
        <taxon>eudicotyledons</taxon>
        <taxon>Gunneridae</taxon>
        <taxon>Pentapetalae</taxon>
        <taxon>asterids</taxon>
        <taxon>campanulids</taxon>
        <taxon>Apiales</taxon>
        <taxon>Apiaceae</taxon>
        <taxon>Apioideae</taxon>
        <taxon>Scandiceae</taxon>
        <taxon>Daucinae</taxon>
        <taxon>Daucus</taxon>
        <taxon>Daucus sect. Daucus</taxon>
    </lineage>
</organism>
<gene>
    <name evidence="1" type="ORF">DCAR_0100183</name>
</gene>